<feature type="transmembrane region" description="Helical" evidence="6">
    <location>
        <begin position="119"/>
        <end position="139"/>
    </location>
</feature>
<evidence type="ECO:0000256" key="6">
    <source>
        <dbReference type="SAM" id="Phobius"/>
    </source>
</evidence>
<reference evidence="7 8" key="1">
    <citation type="submission" date="2018-10" db="EMBL/GenBank/DDBJ databases">
        <title>Natronolimnobius sp. XQ-INN 246 isolated from Inner Mongolia Autonomous Region of China.</title>
        <authorList>
            <person name="Xue Q."/>
        </authorList>
    </citation>
    <scope>NUCLEOTIDE SEQUENCE [LARGE SCALE GENOMIC DNA]</scope>
    <source>
        <strain evidence="7 8">XQ-INN 246</strain>
    </source>
</reference>
<evidence type="ECO:0000256" key="1">
    <source>
        <dbReference type="ARBA" id="ARBA00004651"/>
    </source>
</evidence>
<dbReference type="AlphaFoldDB" id="A0A4S3TM32"/>
<keyword evidence="4 6" id="KW-1133">Transmembrane helix</keyword>
<feature type="transmembrane region" description="Helical" evidence="6">
    <location>
        <begin position="381"/>
        <end position="403"/>
    </location>
</feature>
<feature type="transmembrane region" description="Helical" evidence="6">
    <location>
        <begin position="423"/>
        <end position="448"/>
    </location>
</feature>
<keyword evidence="5 6" id="KW-0472">Membrane</keyword>
<proteinExistence type="predicted"/>
<evidence type="ECO:0000256" key="2">
    <source>
        <dbReference type="ARBA" id="ARBA00022475"/>
    </source>
</evidence>
<feature type="transmembrane region" description="Helical" evidence="6">
    <location>
        <begin position="15"/>
        <end position="35"/>
    </location>
</feature>
<feature type="transmembrane region" description="Helical" evidence="6">
    <location>
        <begin position="243"/>
        <end position="260"/>
    </location>
</feature>
<feature type="transmembrane region" description="Helical" evidence="6">
    <location>
        <begin position="160"/>
        <end position="178"/>
    </location>
</feature>
<dbReference type="Proteomes" id="UP000318864">
    <property type="component" value="Unassembled WGS sequence"/>
</dbReference>
<keyword evidence="3 6" id="KW-0812">Transmembrane</keyword>
<accession>A0A4S3TM32</accession>
<organism evidence="7 8">
    <name type="scientific">Salinadaptatus halalkaliphilus</name>
    <dbReference type="NCBI Taxonomy" id="2419781"/>
    <lineage>
        <taxon>Archaea</taxon>
        <taxon>Methanobacteriati</taxon>
        <taxon>Methanobacteriota</taxon>
        <taxon>Stenosarchaea group</taxon>
        <taxon>Halobacteria</taxon>
        <taxon>Halobacteriales</taxon>
        <taxon>Natrialbaceae</taxon>
        <taxon>Salinadaptatus</taxon>
    </lineage>
</organism>
<feature type="transmembrane region" description="Helical" evidence="6">
    <location>
        <begin position="455"/>
        <end position="478"/>
    </location>
</feature>
<keyword evidence="2" id="KW-1003">Cell membrane</keyword>
<keyword evidence="8" id="KW-1185">Reference proteome</keyword>
<comment type="subcellular location">
    <subcellularLocation>
        <location evidence="1">Cell membrane</location>
        <topology evidence="1">Multi-pass membrane protein</topology>
    </subcellularLocation>
</comment>
<dbReference type="PANTHER" id="PTHR30250:SF11">
    <property type="entry name" value="O-ANTIGEN TRANSPORTER-RELATED"/>
    <property type="match status" value="1"/>
</dbReference>
<dbReference type="RefSeq" id="WP_141464172.1">
    <property type="nucleotide sequence ID" value="NZ_RBZW01000021.1"/>
</dbReference>
<gene>
    <name evidence="7" type="ORF">D8Y22_07950</name>
</gene>
<evidence type="ECO:0000256" key="3">
    <source>
        <dbReference type="ARBA" id="ARBA00022692"/>
    </source>
</evidence>
<comment type="caution">
    <text evidence="7">The sequence shown here is derived from an EMBL/GenBank/DDBJ whole genome shotgun (WGS) entry which is preliminary data.</text>
</comment>
<sequence>MPPTRSILSRFKTELLGQLVAAVSGALLLVGLARFLEPDAYGLLFFSISIFTILMVLTKLGIARSAGRYLSEYKETDPSQIPHIVRTSLLLNAITITIGAVGLLIGHQLLAEFVDEPDLAPFLLLGVLYVVFGTLTKYVRLVLQGFEAIESAAVVHGINRGGRLVFSIGLVLASYGAVGALGGYILGYVVATVIGFVLVYTRHYRPRVTDEPPEPGLRRRLAEYTVPLTATSTATVIEKQVDTVLIGFFLTPVAVGYYTISKQAIEFLEKPMTALGFTLSPTFGAEKADGNLEHARDLFEVAVTNSLLIYVPAAAGLVLVSDPMIRFVFGPDYVGAVPVLQIFSAYIVLRAIMNIAGHALDFLGRARDRAIAKGLTATLNFGLNVALIPVIGIAGAAITTVLTHGIYTVFNVYLIHVELELRLVALLSTLTRIVAITGVMSVVVFVSLEFITGLFTLLLVVGVGVAVWAVLSVLVGLVDPDDAVSVVTG</sequence>
<dbReference type="CDD" id="cd13128">
    <property type="entry name" value="MATE_Wzx_like"/>
    <property type="match status" value="1"/>
</dbReference>
<feature type="transmembrane region" description="Helical" evidence="6">
    <location>
        <begin position="83"/>
        <end position="107"/>
    </location>
</feature>
<evidence type="ECO:0000313" key="7">
    <source>
        <dbReference type="EMBL" id="THE65146.1"/>
    </source>
</evidence>
<dbReference type="GO" id="GO:0005886">
    <property type="term" value="C:plasma membrane"/>
    <property type="evidence" value="ECO:0007669"/>
    <property type="project" value="UniProtKB-SubCell"/>
</dbReference>
<feature type="transmembrane region" description="Helical" evidence="6">
    <location>
        <begin position="298"/>
        <end position="320"/>
    </location>
</feature>
<protein>
    <submittedName>
        <fullName evidence="7">Flippase</fullName>
    </submittedName>
</protein>
<dbReference type="EMBL" id="RBZW01000021">
    <property type="protein sequence ID" value="THE65146.1"/>
    <property type="molecule type" value="Genomic_DNA"/>
</dbReference>
<feature type="transmembrane region" description="Helical" evidence="6">
    <location>
        <begin position="340"/>
        <end position="360"/>
    </location>
</feature>
<dbReference type="OrthoDB" id="202076at2157"/>
<dbReference type="InterPro" id="IPR002797">
    <property type="entry name" value="Polysacc_synth"/>
</dbReference>
<dbReference type="PANTHER" id="PTHR30250">
    <property type="entry name" value="PST FAMILY PREDICTED COLANIC ACID TRANSPORTER"/>
    <property type="match status" value="1"/>
</dbReference>
<evidence type="ECO:0000256" key="4">
    <source>
        <dbReference type="ARBA" id="ARBA00022989"/>
    </source>
</evidence>
<dbReference type="InterPro" id="IPR050833">
    <property type="entry name" value="Poly_Biosynth_Transport"/>
</dbReference>
<dbReference type="Pfam" id="PF01943">
    <property type="entry name" value="Polysacc_synt"/>
    <property type="match status" value="1"/>
</dbReference>
<evidence type="ECO:0000313" key="8">
    <source>
        <dbReference type="Proteomes" id="UP000318864"/>
    </source>
</evidence>
<feature type="transmembrane region" description="Helical" evidence="6">
    <location>
        <begin position="41"/>
        <end position="62"/>
    </location>
</feature>
<evidence type="ECO:0000256" key="5">
    <source>
        <dbReference type="ARBA" id="ARBA00023136"/>
    </source>
</evidence>
<name>A0A4S3TM32_9EURY</name>